<name>A0A6J7IJI7_9ZZZZ</name>
<gene>
    <name evidence="3" type="ORF">UFOPK3610_01957</name>
</gene>
<feature type="coiled-coil region" evidence="1">
    <location>
        <begin position="62"/>
        <end position="96"/>
    </location>
</feature>
<dbReference type="InterPro" id="IPR027981">
    <property type="entry name" value="DUF4446"/>
</dbReference>
<dbReference type="AlphaFoldDB" id="A0A6J7IJI7"/>
<keyword evidence="2" id="KW-1133">Transmembrane helix</keyword>
<keyword evidence="2" id="KW-0812">Transmembrane</keyword>
<protein>
    <submittedName>
        <fullName evidence="3">Unannotated protein</fullName>
    </submittedName>
</protein>
<organism evidence="3">
    <name type="scientific">freshwater metagenome</name>
    <dbReference type="NCBI Taxonomy" id="449393"/>
    <lineage>
        <taxon>unclassified sequences</taxon>
        <taxon>metagenomes</taxon>
        <taxon>ecological metagenomes</taxon>
    </lineage>
</organism>
<keyword evidence="2" id="KW-0472">Membrane</keyword>
<accession>A0A6J7IJI7</accession>
<proteinExistence type="predicted"/>
<evidence type="ECO:0000256" key="1">
    <source>
        <dbReference type="SAM" id="Coils"/>
    </source>
</evidence>
<reference evidence="3" key="1">
    <citation type="submission" date="2020-05" db="EMBL/GenBank/DDBJ databases">
        <authorList>
            <person name="Chiriac C."/>
            <person name="Salcher M."/>
            <person name="Ghai R."/>
            <person name="Kavagutti S V."/>
        </authorList>
    </citation>
    <scope>NUCLEOTIDE SEQUENCE</scope>
</reference>
<sequence length="169" mass="18029">MGLAHYADAVIIDALTVAVVAGALALVALVLIVVAMVRQAGMRRQYTILQGKDSTESFLAAVARKTAEVDALRHEVDDLSQVLDRARADLAEAVRHVSVVRYDAFGDMGGRMSFSAAFLDDAGDGVVLTTIHARTESRTYMKAVAQGHAETLLSPEEEQAVEAAMRGSN</sequence>
<evidence type="ECO:0000313" key="3">
    <source>
        <dbReference type="EMBL" id="CAB4931348.1"/>
    </source>
</evidence>
<evidence type="ECO:0000256" key="2">
    <source>
        <dbReference type="SAM" id="Phobius"/>
    </source>
</evidence>
<dbReference type="Pfam" id="PF14584">
    <property type="entry name" value="DUF4446"/>
    <property type="match status" value="1"/>
</dbReference>
<feature type="transmembrane region" description="Helical" evidence="2">
    <location>
        <begin position="12"/>
        <end position="37"/>
    </location>
</feature>
<keyword evidence="1" id="KW-0175">Coiled coil</keyword>
<dbReference type="EMBL" id="CAFBMR010000143">
    <property type="protein sequence ID" value="CAB4931348.1"/>
    <property type="molecule type" value="Genomic_DNA"/>
</dbReference>